<dbReference type="Pfam" id="PF11751">
    <property type="entry name" value="PorP_SprF"/>
    <property type="match status" value="1"/>
</dbReference>
<dbReference type="STRING" id="760192.Halhy_1700"/>
<evidence type="ECO:0000313" key="3">
    <source>
        <dbReference type="Proteomes" id="UP000008461"/>
    </source>
</evidence>
<proteinExistence type="predicted"/>
<keyword evidence="1" id="KW-0732">Signal</keyword>
<evidence type="ECO:0000256" key="1">
    <source>
        <dbReference type="SAM" id="SignalP"/>
    </source>
</evidence>
<reference key="2">
    <citation type="submission" date="2011-04" db="EMBL/GenBank/DDBJ databases">
        <title>Complete sequence of chromosome of Haliscomenobacter hydrossis DSM 1100.</title>
        <authorList>
            <consortium name="US DOE Joint Genome Institute (JGI-PGF)"/>
            <person name="Lucas S."/>
            <person name="Han J."/>
            <person name="Lapidus A."/>
            <person name="Bruce D."/>
            <person name="Goodwin L."/>
            <person name="Pitluck S."/>
            <person name="Peters L."/>
            <person name="Kyrpides N."/>
            <person name="Mavromatis K."/>
            <person name="Ivanova N."/>
            <person name="Ovchinnikova G."/>
            <person name="Pagani I."/>
            <person name="Daligault H."/>
            <person name="Detter J.C."/>
            <person name="Han C."/>
            <person name="Land M."/>
            <person name="Hauser L."/>
            <person name="Markowitz V."/>
            <person name="Cheng J.-F."/>
            <person name="Hugenholtz P."/>
            <person name="Woyke T."/>
            <person name="Wu D."/>
            <person name="Verbarg S."/>
            <person name="Frueling A."/>
            <person name="Brambilla E."/>
            <person name="Klenk H.-P."/>
            <person name="Eisen J.A."/>
        </authorList>
    </citation>
    <scope>NUCLEOTIDE SEQUENCE</scope>
    <source>
        <strain>DSM 1100</strain>
    </source>
</reference>
<dbReference type="AlphaFoldDB" id="F4L1T0"/>
<organism evidence="2 3">
    <name type="scientific">Haliscomenobacter hydrossis (strain ATCC 27775 / DSM 1100 / LMG 10767 / O)</name>
    <dbReference type="NCBI Taxonomy" id="760192"/>
    <lineage>
        <taxon>Bacteria</taxon>
        <taxon>Pseudomonadati</taxon>
        <taxon>Bacteroidota</taxon>
        <taxon>Saprospiria</taxon>
        <taxon>Saprospirales</taxon>
        <taxon>Haliscomenobacteraceae</taxon>
        <taxon>Haliscomenobacter</taxon>
    </lineage>
</organism>
<dbReference type="EMBL" id="CP002691">
    <property type="protein sequence ID" value="AEE49589.1"/>
    <property type="molecule type" value="Genomic_DNA"/>
</dbReference>
<accession>F4L1T0</accession>
<dbReference type="RefSeq" id="WP_013764143.1">
    <property type="nucleotide sequence ID" value="NC_015510.1"/>
</dbReference>
<keyword evidence="3" id="KW-1185">Reference proteome</keyword>
<evidence type="ECO:0000313" key="2">
    <source>
        <dbReference type="EMBL" id="AEE49589.1"/>
    </source>
</evidence>
<dbReference type="OrthoDB" id="1490808at2"/>
<dbReference type="eggNOG" id="COG2067">
    <property type="taxonomic scope" value="Bacteria"/>
</dbReference>
<dbReference type="InterPro" id="IPR019861">
    <property type="entry name" value="PorP/SprF_Bacteroidetes"/>
</dbReference>
<dbReference type="NCBIfam" id="TIGR03519">
    <property type="entry name" value="T9SS_PorP_fam"/>
    <property type="match status" value="1"/>
</dbReference>
<gene>
    <name evidence="2" type="ordered locus">Halhy_1700</name>
</gene>
<feature type="chain" id="PRO_5003316347" evidence="1">
    <location>
        <begin position="22"/>
        <end position="361"/>
    </location>
</feature>
<dbReference type="HOGENOM" id="CLU_068235_0_1_10"/>
<sequence>MRIFYRLSFFFLLCTTAQLGAQDIHFSQYNMSPLTLNPAHAGAFFGTARIGGIYRDQWLFLPKDFSTRSFFIDAPVVKGFRKKRNDWVGAGFMFYGDRAGTSRLGSSMQGAINGSYHFALSKKGNQHITLGLSMGSSKYSVQADSLRFEEDILNNSGQLLTSDRQRFGLGSANPNDPYYQSPLASRSFSVGLMYRGTNKENDLLELGFSAAHVNSPEYGFSLGSRDTTPTGKKANKVKRPSRLVLHGLYTKHLTDKISISPSLLVQSTTSSTEIVPEMMAGYQWNKDIRFNAGVGYRVGDAAILLAGVDHKDLRVGLSWDMRLGELSSDRGIKGGFELAANYIIKIYKKPNVPPSLLCPRL</sequence>
<dbReference type="Proteomes" id="UP000008461">
    <property type="component" value="Chromosome"/>
</dbReference>
<reference evidence="2 3" key="1">
    <citation type="journal article" date="2011" name="Stand. Genomic Sci.">
        <title>Complete genome sequence of Haliscomenobacter hydrossis type strain (O).</title>
        <authorList>
            <consortium name="US DOE Joint Genome Institute (JGI-PGF)"/>
            <person name="Daligault H."/>
            <person name="Lapidus A."/>
            <person name="Zeytun A."/>
            <person name="Nolan M."/>
            <person name="Lucas S."/>
            <person name="Del Rio T.G."/>
            <person name="Tice H."/>
            <person name="Cheng J.F."/>
            <person name="Tapia R."/>
            <person name="Han C."/>
            <person name="Goodwin L."/>
            <person name="Pitluck S."/>
            <person name="Liolios K."/>
            <person name="Pagani I."/>
            <person name="Ivanova N."/>
            <person name="Huntemann M."/>
            <person name="Mavromatis K."/>
            <person name="Mikhailova N."/>
            <person name="Pati A."/>
            <person name="Chen A."/>
            <person name="Palaniappan K."/>
            <person name="Land M."/>
            <person name="Hauser L."/>
            <person name="Brambilla E.M."/>
            <person name="Rohde M."/>
            <person name="Verbarg S."/>
            <person name="Goker M."/>
            <person name="Bristow J."/>
            <person name="Eisen J.A."/>
            <person name="Markowitz V."/>
            <person name="Hugenholtz P."/>
            <person name="Kyrpides N.C."/>
            <person name="Klenk H.P."/>
            <person name="Woyke T."/>
        </authorList>
    </citation>
    <scope>NUCLEOTIDE SEQUENCE [LARGE SCALE GENOMIC DNA]</scope>
    <source>
        <strain evidence="3">ATCC 27775 / DSM 1100 / LMG 10767 / O</strain>
    </source>
</reference>
<name>F4L1T0_HALH1</name>
<dbReference type="KEGG" id="hhy:Halhy_1700"/>
<feature type="signal peptide" evidence="1">
    <location>
        <begin position="1"/>
        <end position="21"/>
    </location>
</feature>
<protein>
    <submittedName>
        <fullName evidence="2">Membrane protein</fullName>
    </submittedName>
</protein>